<feature type="region of interest" description="Disordered" evidence="7">
    <location>
        <begin position="18"/>
        <end position="51"/>
    </location>
</feature>
<evidence type="ECO:0000313" key="12">
    <source>
        <dbReference type="Proteomes" id="UP001597307"/>
    </source>
</evidence>
<dbReference type="RefSeq" id="WP_343877268.1">
    <property type="nucleotide sequence ID" value="NZ_BAAAIJ010000003.1"/>
</dbReference>
<evidence type="ECO:0000256" key="2">
    <source>
        <dbReference type="ARBA" id="ARBA00022670"/>
    </source>
</evidence>
<gene>
    <name evidence="11" type="ORF">ACFSFX_01315</name>
</gene>
<evidence type="ECO:0000256" key="5">
    <source>
        <dbReference type="ARBA" id="ARBA00022801"/>
    </source>
</evidence>
<keyword evidence="3 8" id="KW-0732">Signal</keyword>
<evidence type="ECO:0000259" key="9">
    <source>
        <dbReference type="PROSITE" id="PS51782"/>
    </source>
</evidence>
<protein>
    <submittedName>
        <fullName evidence="11">LysM peptidoglycan-binding domain-containing protein</fullName>
    </submittedName>
</protein>
<comment type="similarity">
    <text evidence="1">Belongs to the peptidase C40 family.</text>
</comment>
<comment type="caution">
    <text evidence="11">The sequence shown here is derived from an EMBL/GenBank/DDBJ whole genome shotgun (WGS) entry which is preliminary data.</text>
</comment>
<feature type="signal peptide" evidence="8">
    <location>
        <begin position="1"/>
        <end position="16"/>
    </location>
</feature>
<feature type="compositionally biased region" description="Polar residues" evidence="7">
    <location>
        <begin position="26"/>
        <end position="35"/>
    </location>
</feature>
<reference evidence="12" key="1">
    <citation type="journal article" date="2019" name="Int. J. Syst. Evol. Microbiol.">
        <title>The Global Catalogue of Microorganisms (GCM) 10K type strain sequencing project: providing services to taxonomists for standard genome sequencing and annotation.</title>
        <authorList>
            <consortium name="The Broad Institute Genomics Platform"/>
            <consortium name="The Broad Institute Genome Sequencing Center for Infectious Disease"/>
            <person name="Wu L."/>
            <person name="Ma J."/>
        </authorList>
    </citation>
    <scope>NUCLEOTIDE SEQUENCE [LARGE SCALE GENOMIC DNA]</scope>
    <source>
        <strain evidence="12">JCM 11496</strain>
    </source>
</reference>
<dbReference type="InterPro" id="IPR038765">
    <property type="entry name" value="Papain-like_cys_pep_sf"/>
</dbReference>
<proteinExistence type="inferred from homology"/>
<dbReference type="Proteomes" id="UP001597307">
    <property type="component" value="Unassembled WGS sequence"/>
</dbReference>
<dbReference type="InterPro" id="IPR036779">
    <property type="entry name" value="LysM_dom_sf"/>
</dbReference>
<dbReference type="SUPFAM" id="SSF54106">
    <property type="entry name" value="LysM domain"/>
    <property type="match status" value="1"/>
</dbReference>
<dbReference type="Gene3D" id="3.10.350.10">
    <property type="entry name" value="LysM domain"/>
    <property type="match status" value="1"/>
</dbReference>
<evidence type="ECO:0000256" key="4">
    <source>
        <dbReference type="ARBA" id="ARBA00022737"/>
    </source>
</evidence>
<evidence type="ECO:0000256" key="8">
    <source>
        <dbReference type="SAM" id="SignalP"/>
    </source>
</evidence>
<feature type="chain" id="PRO_5046165518" evidence="8">
    <location>
        <begin position="17"/>
        <end position="261"/>
    </location>
</feature>
<dbReference type="InterPro" id="IPR000064">
    <property type="entry name" value="NLP_P60_dom"/>
</dbReference>
<dbReference type="SUPFAM" id="SSF54001">
    <property type="entry name" value="Cysteine proteinases"/>
    <property type="match status" value="1"/>
</dbReference>
<keyword evidence="12" id="KW-1185">Reference proteome</keyword>
<sequence>MVASGMLAAGASPAHASAIAHPAQDHTVSSLSSAASPVEVEATPTDQGTAYTVQSGDSLGAISVQTGVALHKLLSLNQLTVTSIIYPGNTIVLSDESNAENAAAIDAGSAGPSSAVSDSSLTTQSASINALSTRVSNESGNIWDSSDAPQSGTANSRILAFANTQLGAIQDCTVLGEGALRAAGVIGVGDESPESLMAFATPVSDPQPGDFVYYADGGMGFSHNAVYLGDGRAIHSGWNGNQTVEESVNVGSGPVYYRVNL</sequence>
<dbReference type="SMART" id="SM00257">
    <property type="entry name" value="LysM"/>
    <property type="match status" value="1"/>
</dbReference>
<evidence type="ECO:0000259" key="10">
    <source>
        <dbReference type="PROSITE" id="PS51935"/>
    </source>
</evidence>
<feature type="domain" description="NlpC/P60" evidence="10">
    <location>
        <begin position="130"/>
        <end position="261"/>
    </location>
</feature>
<dbReference type="Gene3D" id="3.90.1720.10">
    <property type="entry name" value="endopeptidase domain like (from Nostoc punctiforme)"/>
    <property type="match status" value="1"/>
</dbReference>
<dbReference type="PROSITE" id="PS51935">
    <property type="entry name" value="NLPC_P60"/>
    <property type="match status" value="1"/>
</dbReference>
<evidence type="ECO:0000256" key="7">
    <source>
        <dbReference type="SAM" id="MobiDB-lite"/>
    </source>
</evidence>
<name>A0ABW4Q586_9MICC</name>
<dbReference type="Pfam" id="PF01476">
    <property type="entry name" value="LysM"/>
    <property type="match status" value="1"/>
</dbReference>
<dbReference type="EMBL" id="JBHUGA010000003">
    <property type="protein sequence ID" value="MFD1845234.1"/>
    <property type="molecule type" value="Genomic_DNA"/>
</dbReference>
<dbReference type="Pfam" id="PF00877">
    <property type="entry name" value="NLPC_P60"/>
    <property type="match status" value="1"/>
</dbReference>
<dbReference type="PROSITE" id="PS51782">
    <property type="entry name" value="LYSM"/>
    <property type="match status" value="1"/>
</dbReference>
<keyword evidence="2" id="KW-0645">Protease</keyword>
<evidence type="ECO:0000256" key="3">
    <source>
        <dbReference type="ARBA" id="ARBA00022729"/>
    </source>
</evidence>
<keyword evidence="5" id="KW-0378">Hydrolase</keyword>
<dbReference type="CDD" id="cd00118">
    <property type="entry name" value="LysM"/>
    <property type="match status" value="1"/>
</dbReference>
<keyword evidence="4" id="KW-0677">Repeat</keyword>
<organism evidence="11 12">
    <name type="scientific">Arthrobacter flavus</name>
    <dbReference type="NCBI Taxonomy" id="95172"/>
    <lineage>
        <taxon>Bacteria</taxon>
        <taxon>Bacillati</taxon>
        <taxon>Actinomycetota</taxon>
        <taxon>Actinomycetes</taxon>
        <taxon>Micrococcales</taxon>
        <taxon>Micrococcaceae</taxon>
        <taxon>Arthrobacter</taxon>
    </lineage>
</organism>
<evidence type="ECO:0000313" key="11">
    <source>
        <dbReference type="EMBL" id="MFD1845234.1"/>
    </source>
</evidence>
<keyword evidence="6" id="KW-0788">Thiol protease</keyword>
<feature type="domain" description="LysM" evidence="9">
    <location>
        <begin position="49"/>
        <end position="93"/>
    </location>
</feature>
<evidence type="ECO:0000256" key="6">
    <source>
        <dbReference type="ARBA" id="ARBA00022807"/>
    </source>
</evidence>
<evidence type="ECO:0000256" key="1">
    <source>
        <dbReference type="ARBA" id="ARBA00007074"/>
    </source>
</evidence>
<dbReference type="InterPro" id="IPR018392">
    <property type="entry name" value="LysM"/>
</dbReference>
<accession>A0ABW4Q586</accession>